<comment type="caution">
    <text evidence="1">The sequence shown here is derived from an EMBL/GenBank/DDBJ whole genome shotgun (WGS) entry which is preliminary data.</text>
</comment>
<gene>
    <name evidence="1" type="ORF">Gocc_0842</name>
</gene>
<evidence type="ECO:0000313" key="2">
    <source>
        <dbReference type="Proteomes" id="UP000254134"/>
    </source>
</evidence>
<dbReference type="InterPro" id="IPR036908">
    <property type="entry name" value="RlpA-like_sf"/>
</dbReference>
<keyword evidence="2" id="KW-1185">Reference proteome</keyword>
<accession>A0A7M2YZ55</accession>
<dbReference type="Gene3D" id="2.40.40.10">
    <property type="entry name" value="RlpA-like domain"/>
    <property type="match status" value="1"/>
</dbReference>
<dbReference type="Proteomes" id="UP000254134">
    <property type="component" value="Unassembled WGS sequence"/>
</dbReference>
<reference evidence="1 2" key="1">
    <citation type="submission" date="2018-07" db="EMBL/GenBank/DDBJ databases">
        <title>High-quality-draft genome sequence of Gaiella occulta.</title>
        <authorList>
            <person name="Severino R."/>
            <person name="Froufe H.J.C."/>
            <person name="Rainey F.A."/>
            <person name="Barroso C."/>
            <person name="Albuquerque L."/>
            <person name="Lobo-Da-Cunha A."/>
            <person name="Da Costa M.S."/>
            <person name="Egas C."/>
        </authorList>
    </citation>
    <scope>NUCLEOTIDE SEQUENCE [LARGE SCALE GENOMIC DNA]</scope>
    <source>
        <strain evidence="1 2">F2-233</strain>
    </source>
</reference>
<evidence type="ECO:0008006" key="3">
    <source>
        <dbReference type="Google" id="ProtNLM"/>
    </source>
</evidence>
<organism evidence="1 2">
    <name type="scientific">Gaiella occulta</name>
    <dbReference type="NCBI Taxonomy" id="1002870"/>
    <lineage>
        <taxon>Bacteria</taxon>
        <taxon>Bacillati</taxon>
        <taxon>Actinomycetota</taxon>
        <taxon>Thermoleophilia</taxon>
        <taxon>Gaiellales</taxon>
        <taxon>Gaiellaceae</taxon>
        <taxon>Gaiella</taxon>
    </lineage>
</organism>
<dbReference type="EMBL" id="QQZY01000002">
    <property type="protein sequence ID" value="RDI75044.1"/>
    <property type="molecule type" value="Genomic_DNA"/>
</dbReference>
<dbReference type="AlphaFoldDB" id="A0A7M2YZ55"/>
<proteinExistence type="predicted"/>
<sequence length="145" mass="14761">MEAAVAQRLLALAAVAFLGALAALAVIEHRASGAAATSTPIGAAAPGGAWYGALAASRGTAGDAERTSCGLVLTARSLGVTHPVLPCGAKVIIRFGGQALLTEVIDNRLESAGRQFELTEALAARLGLNGTQEIDWRFAVAPTRR</sequence>
<dbReference type="RefSeq" id="WP_114795292.1">
    <property type="nucleotide sequence ID" value="NZ_QQZY01000002.1"/>
</dbReference>
<evidence type="ECO:0000313" key="1">
    <source>
        <dbReference type="EMBL" id="RDI75044.1"/>
    </source>
</evidence>
<name>A0A7M2YZ55_9ACTN</name>
<protein>
    <recommendedName>
        <fullName evidence="3">RlpA-like protein double-psi beta-barrel domain-containing protein</fullName>
    </recommendedName>
</protein>
<dbReference type="OrthoDB" id="1404170at2"/>
<reference evidence="2" key="2">
    <citation type="journal article" date="2019" name="MicrobiologyOpen">
        <title>High-quality draft genome sequence of Gaiella occulta isolated from a 150 meter deep mineral water borehole and comparison with the genome sequences of other deep-branching lineages of the phylum Actinobacteria.</title>
        <authorList>
            <person name="Severino R."/>
            <person name="Froufe H.J.C."/>
            <person name="Barroso C."/>
            <person name="Albuquerque L."/>
            <person name="Lobo-da-Cunha A."/>
            <person name="da Costa M.S."/>
            <person name="Egas C."/>
        </authorList>
    </citation>
    <scope>NUCLEOTIDE SEQUENCE [LARGE SCALE GENOMIC DNA]</scope>
    <source>
        <strain evidence="2">F2-233</strain>
    </source>
</reference>